<reference evidence="2 3" key="1">
    <citation type="submission" date="2013-12" db="EMBL/GenBank/DDBJ databases">
        <authorList>
            <person name="Stott M."/>
        </authorList>
    </citation>
    <scope>NUCLEOTIDE SEQUENCE [LARGE SCALE GENOMIC DNA]</scope>
    <source>
        <strain evidence="2 3">K22</strain>
    </source>
</reference>
<proteinExistence type="predicted"/>
<organism evidence="2 3">
    <name type="scientific">Pyrinomonas methylaliphatogenes</name>
    <dbReference type="NCBI Taxonomy" id="454194"/>
    <lineage>
        <taxon>Bacteria</taxon>
        <taxon>Pseudomonadati</taxon>
        <taxon>Acidobacteriota</taxon>
        <taxon>Blastocatellia</taxon>
        <taxon>Blastocatellales</taxon>
        <taxon>Pyrinomonadaceae</taxon>
        <taxon>Pyrinomonas</taxon>
    </lineage>
</organism>
<dbReference type="NCBIfam" id="TIGR02605">
    <property type="entry name" value="CxxC_CxxC_SSSS"/>
    <property type="match status" value="1"/>
</dbReference>
<dbReference type="Proteomes" id="UP000031518">
    <property type="component" value="Unassembled WGS sequence"/>
</dbReference>
<dbReference type="InterPro" id="IPR013429">
    <property type="entry name" value="Regulatory_FmdB_Zinc_ribbon"/>
</dbReference>
<dbReference type="Gene3D" id="2.20.28.30">
    <property type="entry name" value="RNA polymerase ii, chain L"/>
    <property type="match status" value="1"/>
</dbReference>
<dbReference type="Pfam" id="PF09723">
    <property type="entry name" value="Zn_ribbon_8"/>
    <property type="match status" value="1"/>
</dbReference>
<accession>A0A0B6WUQ8</accession>
<feature type="domain" description="Putative regulatory protein FmdB zinc ribbon" evidence="1">
    <location>
        <begin position="1"/>
        <end position="40"/>
    </location>
</feature>
<dbReference type="STRING" id="454194.PYK22_00441"/>
<dbReference type="OrthoDB" id="9813321at2"/>
<dbReference type="RefSeq" id="WP_041974415.1">
    <property type="nucleotide sequence ID" value="NZ_CBXV010000002.1"/>
</dbReference>
<keyword evidence="3" id="KW-1185">Reference proteome</keyword>
<dbReference type="SMART" id="SM00834">
    <property type="entry name" value="CxxC_CXXC_SSSS"/>
    <property type="match status" value="1"/>
</dbReference>
<gene>
    <name evidence="2" type="ORF">PYK22_00441</name>
</gene>
<evidence type="ECO:0000313" key="3">
    <source>
        <dbReference type="Proteomes" id="UP000031518"/>
    </source>
</evidence>
<dbReference type="EMBL" id="CBXV010000002">
    <property type="protein sequence ID" value="CDM64447.1"/>
    <property type="molecule type" value="Genomic_DNA"/>
</dbReference>
<protein>
    <submittedName>
        <fullName evidence="2">Putative regulatory protein, FmdB family</fullName>
    </submittedName>
</protein>
<dbReference type="AlphaFoldDB" id="A0A0B6WUQ8"/>
<name>A0A0B6WUQ8_9BACT</name>
<evidence type="ECO:0000259" key="1">
    <source>
        <dbReference type="SMART" id="SM00834"/>
    </source>
</evidence>
<sequence length="76" mass="8360">MPIFEYVCQQCGHRFEKIMMAKANVECPNCRSERLEKQLSTFAVASRTTDSFKDELPAGPCTTCGDPRGPGACALD</sequence>
<evidence type="ECO:0000313" key="2">
    <source>
        <dbReference type="EMBL" id="CDM64447.1"/>
    </source>
</evidence>
<reference evidence="2 3" key="2">
    <citation type="submission" date="2015-01" db="EMBL/GenBank/DDBJ databases">
        <title>Complete genome sequence of Pyrinomonas methylaliphatogenes type strain K22T.</title>
        <authorList>
            <person name="Lee K.C.Y."/>
            <person name="Power J.F."/>
            <person name="Dunfield P.F."/>
            <person name="Morgan X.C."/>
            <person name="Huttenhower C."/>
            <person name="Stott M.B."/>
        </authorList>
    </citation>
    <scope>NUCLEOTIDE SEQUENCE [LARGE SCALE GENOMIC DNA]</scope>
    <source>
        <strain evidence="2 3">K22</strain>
    </source>
</reference>